<name>A0A6I2V208_9FIRM</name>
<dbReference type="RefSeq" id="WP_154621759.1">
    <property type="nucleotide sequence ID" value="NZ_VUNL01000025.1"/>
</dbReference>
<dbReference type="EMBL" id="VUNL01000025">
    <property type="protein sequence ID" value="MSV25991.1"/>
    <property type="molecule type" value="Genomic_DNA"/>
</dbReference>
<gene>
    <name evidence="1" type="ORF">FYJ78_12645</name>
</gene>
<keyword evidence="2" id="KW-1185">Reference proteome</keyword>
<dbReference type="Proteomes" id="UP000430222">
    <property type="component" value="Unassembled WGS sequence"/>
</dbReference>
<reference evidence="1 2" key="1">
    <citation type="submission" date="2019-08" db="EMBL/GenBank/DDBJ databases">
        <title>In-depth cultivation of the pig gut microbiome towards novel bacterial diversity and tailored functional studies.</title>
        <authorList>
            <person name="Wylensek D."/>
            <person name="Hitch T.C.A."/>
            <person name="Clavel T."/>
        </authorList>
    </citation>
    <scope>NUCLEOTIDE SEQUENCE [LARGE SCALE GENOMIC DNA]</scope>
    <source>
        <strain evidence="2">WCA-380-WT-3B3</strain>
    </source>
</reference>
<organism evidence="1 2">
    <name type="scientific">Selenomonas montiformis</name>
    <dbReference type="NCBI Taxonomy" id="2652285"/>
    <lineage>
        <taxon>Bacteria</taxon>
        <taxon>Bacillati</taxon>
        <taxon>Bacillota</taxon>
        <taxon>Negativicutes</taxon>
        <taxon>Selenomonadales</taxon>
        <taxon>Selenomonadaceae</taxon>
        <taxon>Selenomonas</taxon>
    </lineage>
</organism>
<dbReference type="AlphaFoldDB" id="A0A6I2V208"/>
<proteinExistence type="predicted"/>
<sequence>MSVIVSTIFVAYQIFLFLRDYRQKHAHSEFETAYKLAGYYSKNIIPSLNAAEFHLRRINKKIAPDYNKKASKFEEFTAKEAKELFGDDILEKFFKEFSDYKNFDYPRYEFLLNSTPTTETTKKIPALVSGKASNPKVAESAKKRADYLKEQAFIANQHITFVLNNIEYFSMYFCSGLASSETVYPSLHQTFCDIVIDSYLLICYMNSQPGHELYIHTTTLYNDWTAKSLANHEHKKQQAKKMPET</sequence>
<evidence type="ECO:0000313" key="1">
    <source>
        <dbReference type="EMBL" id="MSV25991.1"/>
    </source>
</evidence>
<evidence type="ECO:0000313" key="2">
    <source>
        <dbReference type="Proteomes" id="UP000430222"/>
    </source>
</evidence>
<comment type="caution">
    <text evidence="1">The sequence shown here is derived from an EMBL/GenBank/DDBJ whole genome shotgun (WGS) entry which is preliminary data.</text>
</comment>
<protein>
    <submittedName>
        <fullName evidence="1">Uncharacterized protein</fullName>
    </submittedName>
</protein>
<accession>A0A6I2V208</accession>